<comment type="caution">
    <text evidence="14">The sequence shown here is derived from an EMBL/GenBank/DDBJ whole genome shotgun (WGS) entry which is preliminary data.</text>
</comment>
<comment type="catalytic activity">
    <reaction evidence="13">
        <text>a lipid A disaccharide + ATP = a lipid IVA + ADP + H(+)</text>
        <dbReference type="Rhea" id="RHEA:67840"/>
        <dbReference type="ChEBI" id="CHEBI:15378"/>
        <dbReference type="ChEBI" id="CHEBI:30616"/>
        <dbReference type="ChEBI" id="CHEBI:176343"/>
        <dbReference type="ChEBI" id="CHEBI:176425"/>
        <dbReference type="ChEBI" id="CHEBI:456216"/>
        <dbReference type="EC" id="2.7.1.130"/>
    </reaction>
</comment>
<dbReference type="InterPro" id="IPR003758">
    <property type="entry name" value="LpxK"/>
</dbReference>
<evidence type="ECO:0000256" key="3">
    <source>
        <dbReference type="ARBA" id="ARBA00012071"/>
    </source>
</evidence>
<evidence type="ECO:0000313" key="14">
    <source>
        <dbReference type="EMBL" id="MDR6434420.1"/>
    </source>
</evidence>
<dbReference type="NCBIfam" id="TIGR00682">
    <property type="entry name" value="lpxK"/>
    <property type="match status" value="1"/>
</dbReference>
<keyword evidence="11 13" id="KW-0443">Lipid metabolism</keyword>
<keyword evidence="5 13" id="KW-0444">Lipid biosynthesis</keyword>
<accession>A0ABU1MF39</accession>
<dbReference type="Proteomes" id="UP001184614">
    <property type="component" value="Unassembled WGS sequence"/>
</dbReference>
<evidence type="ECO:0000256" key="10">
    <source>
        <dbReference type="ARBA" id="ARBA00022840"/>
    </source>
</evidence>
<keyword evidence="8 13" id="KW-0547">Nucleotide-binding</keyword>
<dbReference type="InterPro" id="IPR027417">
    <property type="entry name" value="P-loop_NTPase"/>
</dbReference>
<keyword evidence="10 13" id="KW-0067">ATP-binding</keyword>
<evidence type="ECO:0000256" key="5">
    <source>
        <dbReference type="ARBA" id="ARBA00022516"/>
    </source>
</evidence>
<dbReference type="PANTHER" id="PTHR42724">
    <property type="entry name" value="TETRAACYLDISACCHARIDE 4'-KINASE"/>
    <property type="match status" value="1"/>
</dbReference>
<evidence type="ECO:0000313" key="15">
    <source>
        <dbReference type="Proteomes" id="UP001184614"/>
    </source>
</evidence>
<name>A0ABU1MF39_9HYPH</name>
<dbReference type="EMBL" id="JAVDQT010000011">
    <property type="protein sequence ID" value="MDR6434420.1"/>
    <property type="molecule type" value="Genomic_DNA"/>
</dbReference>
<evidence type="ECO:0000256" key="12">
    <source>
        <dbReference type="ARBA" id="ARBA00029757"/>
    </source>
</evidence>
<comment type="similarity">
    <text evidence="13">Belongs to the LpxK family.</text>
</comment>
<dbReference type="Pfam" id="PF02606">
    <property type="entry name" value="LpxK"/>
    <property type="match status" value="1"/>
</dbReference>
<keyword evidence="6 13" id="KW-0441">Lipid A biosynthesis</keyword>
<dbReference type="SUPFAM" id="SSF52540">
    <property type="entry name" value="P-loop containing nucleoside triphosphate hydrolases"/>
    <property type="match status" value="1"/>
</dbReference>
<keyword evidence="15" id="KW-1185">Reference proteome</keyword>
<evidence type="ECO:0000256" key="9">
    <source>
        <dbReference type="ARBA" id="ARBA00022777"/>
    </source>
</evidence>
<comment type="pathway">
    <text evidence="2 13">Glycolipid biosynthesis; lipid IV(A) biosynthesis; lipid IV(A) from (3R)-3-hydroxytetradecanoyl-[acyl-carrier-protein] and UDP-N-acetyl-alpha-D-glucosamine: step 6/6.</text>
</comment>
<evidence type="ECO:0000256" key="6">
    <source>
        <dbReference type="ARBA" id="ARBA00022556"/>
    </source>
</evidence>
<evidence type="ECO:0000256" key="8">
    <source>
        <dbReference type="ARBA" id="ARBA00022741"/>
    </source>
</evidence>
<dbReference type="EC" id="2.7.1.130" evidence="3 13"/>
<feature type="binding site" evidence="13">
    <location>
        <begin position="54"/>
        <end position="61"/>
    </location>
    <ligand>
        <name>ATP</name>
        <dbReference type="ChEBI" id="CHEBI:30616"/>
    </ligand>
</feature>
<gene>
    <name evidence="13" type="primary">lpxK</name>
    <name evidence="14" type="ORF">J2782_004171</name>
</gene>
<sequence length="346" mass="37549">MASEAPPFWWGKPDWRALSLAPLSWVYGAVAGRRLLKAEPPKIAAPVLCIGNFTVGGAGKTPTAIAFAKAAKERGLNPGIVSRGYGGDYKGLHIVDPSNDSARHVGDEPLLLARHAPVALCPDRLKSAQELLARGCDFIIMDDGFQSARLHADFALLVVDSTRGIGNGKVIPAGPLRAPLTDQMRKTDALLRIGKGSEADNVVRQASRAGRAVYDAQLIPSSLTEVSGKRWLAFAGIGNPSKFFASVQQAGGDVVEGQTFPDHYSYQPDDIRRLIDTAEKLGTGLITTAKDHVRLETMRDVPDDFIRKLAVLDVDLEFERKDALRQILDKAVERFKARSLERHAPT</sequence>
<evidence type="ECO:0000256" key="2">
    <source>
        <dbReference type="ARBA" id="ARBA00004870"/>
    </source>
</evidence>
<evidence type="ECO:0000256" key="4">
    <source>
        <dbReference type="ARBA" id="ARBA00016436"/>
    </source>
</evidence>
<proteinExistence type="inferred from homology"/>
<reference evidence="14 15" key="1">
    <citation type="submission" date="2023-07" db="EMBL/GenBank/DDBJ databases">
        <title>Sorghum-associated microbial communities from plants grown in Nebraska, USA.</title>
        <authorList>
            <person name="Schachtman D."/>
        </authorList>
    </citation>
    <scope>NUCLEOTIDE SEQUENCE [LARGE SCALE GENOMIC DNA]</scope>
    <source>
        <strain evidence="14 15">DS1730</strain>
    </source>
</reference>
<protein>
    <recommendedName>
        <fullName evidence="4 13">Tetraacyldisaccharide 4'-kinase</fullName>
        <ecNumber evidence="3 13">2.7.1.130</ecNumber>
    </recommendedName>
    <alternativeName>
        <fullName evidence="12 13">Lipid A 4'-kinase</fullName>
    </alternativeName>
</protein>
<keyword evidence="7 13" id="KW-0808">Transferase</keyword>
<dbReference type="PANTHER" id="PTHR42724:SF1">
    <property type="entry name" value="TETRAACYLDISACCHARIDE 4'-KINASE, MITOCHONDRIAL-RELATED"/>
    <property type="match status" value="1"/>
</dbReference>
<organism evidence="14 15">
    <name type="scientific">Brucella pseudogrignonensis</name>
    <dbReference type="NCBI Taxonomy" id="419475"/>
    <lineage>
        <taxon>Bacteria</taxon>
        <taxon>Pseudomonadati</taxon>
        <taxon>Pseudomonadota</taxon>
        <taxon>Alphaproteobacteria</taxon>
        <taxon>Hyphomicrobiales</taxon>
        <taxon>Brucellaceae</taxon>
        <taxon>Brucella/Ochrobactrum group</taxon>
        <taxon>Brucella</taxon>
    </lineage>
</organism>
<keyword evidence="9 13" id="KW-0418">Kinase</keyword>
<dbReference type="RefSeq" id="WP_310015884.1">
    <property type="nucleotide sequence ID" value="NZ_JAVDQT010000011.1"/>
</dbReference>
<evidence type="ECO:0000256" key="13">
    <source>
        <dbReference type="HAMAP-Rule" id="MF_00409"/>
    </source>
</evidence>
<evidence type="ECO:0000256" key="11">
    <source>
        <dbReference type="ARBA" id="ARBA00023098"/>
    </source>
</evidence>
<comment type="function">
    <text evidence="1 13">Transfers the gamma-phosphate of ATP to the 4'-position of a tetraacyldisaccharide 1-phosphate intermediate (termed DS-1-P) to form tetraacyldisaccharide 1,4'-bis-phosphate (lipid IVA).</text>
</comment>
<dbReference type="GO" id="GO:0009029">
    <property type="term" value="F:lipid-A 4'-kinase activity"/>
    <property type="evidence" value="ECO:0007669"/>
    <property type="project" value="UniProtKB-EC"/>
</dbReference>
<evidence type="ECO:0000256" key="1">
    <source>
        <dbReference type="ARBA" id="ARBA00002274"/>
    </source>
</evidence>
<dbReference type="HAMAP" id="MF_00409">
    <property type="entry name" value="LpxK"/>
    <property type="match status" value="1"/>
</dbReference>
<evidence type="ECO:0000256" key="7">
    <source>
        <dbReference type="ARBA" id="ARBA00022679"/>
    </source>
</evidence>